<dbReference type="CDD" id="cd10289">
    <property type="entry name" value="GST_C_AaRS_like"/>
    <property type="match status" value="1"/>
</dbReference>
<dbReference type="Gene3D" id="2.40.50.140">
    <property type="entry name" value="Nucleic acid-binding proteins"/>
    <property type="match status" value="1"/>
</dbReference>
<evidence type="ECO:0000313" key="7">
    <source>
        <dbReference type="EMBL" id="CAI2371416.1"/>
    </source>
</evidence>
<dbReference type="PROSITE" id="PS50405">
    <property type="entry name" value="GST_CTER"/>
    <property type="match status" value="1"/>
</dbReference>
<feature type="domain" description="GST C-terminal" evidence="5">
    <location>
        <begin position="40"/>
        <end position="190"/>
    </location>
</feature>
<dbReference type="PROSITE" id="PS50886">
    <property type="entry name" value="TRBD"/>
    <property type="match status" value="1"/>
</dbReference>
<feature type="domain" description="TRNA-binding" evidence="6">
    <location>
        <begin position="236"/>
        <end position="339"/>
    </location>
</feature>
<dbReference type="PANTHER" id="PTHR11586">
    <property type="entry name" value="TRNA-AMINOACYLATION COFACTOR ARC1 FAMILY MEMBER"/>
    <property type="match status" value="1"/>
</dbReference>
<keyword evidence="2 3" id="KW-0694">RNA-binding</keyword>
<organism evidence="7 8">
    <name type="scientific">Euplotes crassus</name>
    <dbReference type="NCBI Taxonomy" id="5936"/>
    <lineage>
        <taxon>Eukaryota</taxon>
        <taxon>Sar</taxon>
        <taxon>Alveolata</taxon>
        <taxon>Ciliophora</taxon>
        <taxon>Intramacronucleata</taxon>
        <taxon>Spirotrichea</taxon>
        <taxon>Hypotrichia</taxon>
        <taxon>Euplotida</taxon>
        <taxon>Euplotidae</taxon>
        <taxon>Moneuplotes</taxon>
    </lineage>
</organism>
<feature type="region of interest" description="Disordered" evidence="4">
    <location>
        <begin position="191"/>
        <end position="230"/>
    </location>
</feature>
<dbReference type="InterPro" id="IPR051270">
    <property type="entry name" value="Tyrosine-tRNA_ligase_regulator"/>
</dbReference>
<evidence type="ECO:0000313" key="8">
    <source>
        <dbReference type="Proteomes" id="UP001295684"/>
    </source>
</evidence>
<evidence type="ECO:0000256" key="2">
    <source>
        <dbReference type="ARBA" id="ARBA00022884"/>
    </source>
</evidence>
<proteinExistence type="predicted"/>
<dbReference type="InterPro" id="IPR036282">
    <property type="entry name" value="Glutathione-S-Trfase_C_sf"/>
</dbReference>
<dbReference type="EMBL" id="CAMPGE010012651">
    <property type="protein sequence ID" value="CAI2371416.1"/>
    <property type="molecule type" value="Genomic_DNA"/>
</dbReference>
<dbReference type="Pfam" id="PF01588">
    <property type="entry name" value="tRNA_bind"/>
    <property type="match status" value="1"/>
</dbReference>
<dbReference type="SUPFAM" id="SSF47616">
    <property type="entry name" value="GST C-terminal domain-like"/>
    <property type="match status" value="1"/>
</dbReference>
<dbReference type="CDD" id="cd02799">
    <property type="entry name" value="tRNA_bind_EMAP-II_like"/>
    <property type="match status" value="1"/>
</dbReference>
<keyword evidence="8" id="KW-1185">Reference proteome</keyword>
<evidence type="ECO:0000259" key="5">
    <source>
        <dbReference type="PROSITE" id="PS50405"/>
    </source>
</evidence>
<comment type="caution">
    <text evidence="7">The sequence shown here is derived from an EMBL/GenBank/DDBJ whole genome shotgun (WGS) entry which is preliminary data.</text>
</comment>
<keyword evidence="1 3" id="KW-0820">tRNA-binding</keyword>
<gene>
    <name evidence="7" type="ORF">ECRASSUSDP1_LOCUS12738</name>
</gene>
<name>A0AAD1UP01_EUPCR</name>
<evidence type="ECO:0000259" key="6">
    <source>
        <dbReference type="PROSITE" id="PS50886"/>
    </source>
</evidence>
<dbReference type="InterPro" id="IPR010987">
    <property type="entry name" value="Glutathione-S-Trfase_C-like"/>
</dbReference>
<dbReference type="Proteomes" id="UP001295684">
    <property type="component" value="Unassembled WGS sequence"/>
</dbReference>
<dbReference type="InterPro" id="IPR012340">
    <property type="entry name" value="NA-bd_OB-fold"/>
</dbReference>
<feature type="compositionally biased region" description="Low complexity" evidence="4">
    <location>
        <begin position="213"/>
        <end position="225"/>
    </location>
</feature>
<evidence type="ECO:0000256" key="4">
    <source>
        <dbReference type="SAM" id="MobiDB-lite"/>
    </source>
</evidence>
<dbReference type="GO" id="GO:0032991">
    <property type="term" value="C:protein-containing complex"/>
    <property type="evidence" value="ECO:0007669"/>
    <property type="project" value="UniProtKB-ARBA"/>
</dbReference>
<evidence type="ECO:0000256" key="3">
    <source>
        <dbReference type="PROSITE-ProRule" id="PRU00209"/>
    </source>
</evidence>
<dbReference type="SUPFAM" id="SSF50249">
    <property type="entry name" value="Nucleic acid-binding proteins"/>
    <property type="match status" value="1"/>
</dbReference>
<dbReference type="PANTHER" id="PTHR11586:SF33">
    <property type="entry name" value="AMINOACYL TRNA SYNTHASE COMPLEX-INTERACTING MULTIFUNCTIONAL PROTEIN 1"/>
    <property type="match status" value="1"/>
</dbReference>
<dbReference type="Gene3D" id="1.20.1050.10">
    <property type="match status" value="1"/>
</dbReference>
<accession>A0AAD1UP01</accession>
<evidence type="ECO:0000256" key="1">
    <source>
        <dbReference type="ARBA" id="ARBA00022555"/>
    </source>
</evidence>
<protein>
    <submittedName>
        <fullName evidence="7">Uncharacterized protein</fullName>
    </submittedName>
</protein>
<feature type="compositionally biased region" description="Basic and acidic residues" evidence="4">
    <location>
        <begin position="193"/>
        <end position="206"/>
    </location>
</feature>
<dbReference type="InterPro" id="IPR002547">
    <property type="entry name" value="tRNA-bd_dom"/>
</dbReference>
<reference evidence="7" key="1">
    <citation type="submission" date="2023-07" db="EMBL/GenBank/DDBJ databases">
        <authorList>
            <consortium name="AG Swart"/>
            <person name="Singh M."/>
            <person name="Singh A."/>
            <person name="Seah K."/>
            <person name="Emmerich C."/>
        </authorList>
    </citation>
    <scope>NUCLEOTIDE SEQUENCE</scope>
    <source>
        <strain evidence="7">DP1</strain>
    </source>
</reference>
<dbReference type="InterPro" id="IPR053836">
    <property type="entry name" value="Arc1-like_N"/>
</dbReference>
<sequence length="399" mass="44874">MAKIHLGEDSKSLAVRIVAHFTRAIDAEVIQIVETTSEEHKEEKLLSIPALVTSEDGRKFVNYSPYSIIEHICKLTHFQKGFVGKSELQQSKILSYFEVIEKQDEKILAEALNNDLKLRTYLAGYNITAADIFAYAHIITYAKGLSKKDLSQHENLFRWIDQIQHSSGIQKFAVDHDLLIISADDLVDPASMEETKEAKPEKNNSKKDKKQQNKGNKQKNNPPAKKQGEVDYKAEPVTLVDFRVGHIVKVWPHPDSDYLYCCSIDIGEEEPRSIATGLQKVVPIEVIQDAMVIVAANLKARNMGDFKSDGMVLCSENEDATNFELLTPPEGAVPGEFVTFEGYGRNPPDRLNKKKKIFETVQPHFKLDGEGIAHYKDAKWLIGDKGPVYCKTFRNGAIS</sequence>
<dbReference type="AlphaFoldDB" id="A0AAD1UP01"/>
<dbReference type="Pfam" id="PF21972">
    <property type="entry name" value="Arc1p_N_like"/>
    <property type="match status" value="1"/>
</dbReference>
<dbReference type="GO" id="GO:0000049">
    <property type="term" value="F:tRNA binding"/>
    <property type="evidence" value="ECO:0007669"/>
    <property type="project" value="UniProtKB-UniRule"/>
</dbReference>